<keyword evidence="4" id="KW-0813">Transport</keyword>
<dbReference type="InterPro" id="IPR013598">
    <property type="entry name" value="Exportin-1/Importin-b-like"/>
</dbReference>
<keyword evidence="7" id="KW-0539">Nucleus</keyword>
<dbReference type="SUPFAM" id="SSF48371">
    <property type="entry name" value="ARM repeat"/>
    <property type="match status" value="1"/>
</dbReference>
<sequence>MWLGVPSQDKMEIRSCLPKLLLSEHKALPYFIRNKLCKVIVDIGRQDWPMFYHDFFTNTLQVSPSLGRRALCCKDQPPRTLSVLRRGAIG</sequence>
<dbReference type="EMBL" id="JAAWVO010024536">
    <property type="protein sequence ID" value="MBN3315790.1"/>
    <property type="molecule type" value="Genomic_DNA"/>
</dbReference>
<proteinExistence type="inferred from homology"/>
<comment type="caution">
    <text evidence="9">The sequence shown here is derived from an EMBL/GenBank/DDBJ whole genome shotgun (WGS) entry which is preliminary data.</text>
</comment>
<evidence type="ECO:0000313" key="10">
    <source>
        <dbReference type="Proteomes" id="UP000736164"/>
    </source>
</evidence>
<feature type="non-terminal residue" evidence="9">
    <location>
        <position position="1"/>
    </location>
</feature>
<dbReference type="Proteomes" id="UP000736164">
    <property type="component" value="Unassembled WGS sequence"/>
</dbReference>
<dbReference type="PANTHER" id="PTHR21452">
    <property type="entry name" value="EXPORTIN-6"/>
    <property type="match status" value="1"/>
</dbReference>
<evidence type="ECO:0000256" key="2">
    <source>
        <dbReference type="ARBA" id="ARBA00004496"/>
    </source>
</evidence>
<evidence type="ECO:0000256" key="3">
    <source>
        <dbReference type="ARBA" id="ARBA00009466"/>
    </source>
</evidence>
<accession>A0A8J7NPL4</accession>
<dbReference type="InterPro" id="IPR040016">
    <property type="entry name" value="XPO6"/>
</dbReference>
<dbReference type="Gene3D" id="1.25.10.10">
    <property type="entry name" value="Leucine-rich Repeat Variant"/>
    <property type="match status" value="1"/>
</dbReference>
<keyword evidence="10" id="KW-1185">Reference proteome</keyword>
<name>A0A8J7NPL4_ATRSP</name>
<feature type="domain" description="Exportin-1/Importin-beta-like" evidence="8">
    <location>
        <begin position="29"/>
        <end position="65"/>
    </location>
</feature>
<evidence type="ECO:0000256" key="4">
    <source>
        <dbReference type="ARBA" id="ARBA00022448"/>
    </source>
</evidence>
<comment type="subcellular location">
    <subcellularLocation>
        <location evidence="2">Cytoplasm</location>
    </subcellularLocation>
    <subcellularLocation>
        <location evidence="1">Nucleus</location>
    </subcellularLocation>
</comment>
<dbReference type="InterPro" id="IPR011989">
    <property type="entry name" value="ARM-like"/>
</dbReference>
<evidence type="ECO:0000256" key="5">
    <source>
        <dbReference type="ARBA" id="ARBA00022490"/>
    </source>
</evidence>
<evidence type="ECO:0000259" key="8">
    <source>
        <dbReference type="Pfam" id="PF08389"/>
    </source>
</evidence>
<keyword evidence="6" id="KW-0653">Protein transport</keyword>
<feature type="non-terminal residue" evidence="9">
    <location>
        <position position="90"/>
    </location>
</feature>
<evidence type="ECO:0000313" key="9">
    <source>
        <dbReference type="EMBL" id="MBN3315790.1"/>
    </source>
</evidence>
<organism evidence="9 10">
    <name type="scientific">Atractosteus spatula</name>
    <name type="common">Alligator gar</name>
    <name type="synonym">Lepisosteus spatula</name>
    <dbReference type="NCBI Taxonomy" id="7917"/>
    <lineage>
        <taxon>Eukaryota</taxon>
        <taxon>Metazoa</taxon>
        <taxon>Chordata</taxon>
        <taxon>Craniata</taxon>
        <taxon>Vertebrata</taxon>
        <taxon>Euteleostomi</taxon>
        <taxon>Actinopterygii</taxon>
        <taxon>Neopterygii</taxon>
        <taxon>Holostei</taxon>
        <taxon>Semionotiformes</taxon>
        <taxon>Lepisosteidae</taxon>
        <taxon>Atractosteus</taxon>
    </lineage>
</organism>
<dbReference type="GO" id="GO:0005049">
    <property type="term" value="F:nuclear export signal receptor activity"/>
    <property type="evidence" value="ECO:0007669"/>
    <property type="project" value="InterPro"/>
</dbReference>
<dbReference type="AlphaFoldDB" id="A0A8J7NPL4"/>
<dbReference type="InterPro" id="IPR016024">
    <property type="entry name" value="ARM-type_fold"/>
</dbReference>
<gene>
    <name evidence="9" type="primary">Xpo6_0</name>
    <name evidence="9" type="ORF">GTO95_0000122</name>
</gene>
<dbReference type="GO" id="GO:0005737">
    <property type="term" value="C:cytoplasm"/>
    <property type="evidence" value="ECO:0007669"/>
    <property type="project" value="UniProtKB-SubCell"/>
</dbReference>
<keyword evidence="5" id="KW-0963">Cytoplasm</keyword>
<dbReference type="PANTHER" id="PTHR21452:SF4">
    <property type="entry name" value="EXPORTIN-6"/>
    <property type="match status" value="1"/>
</dbReference>
<dbReference type="Pfam" id="PF08389">
    <property type="entry name" value="Xpo1"/>
    <property type="match status" value="1"/>
</dbReference>
<evidence type="ECO:0000256" key="1">
    <source>
        <dbReference type="ARBA" id="ARBA00004123"/>
    </source>
</evidence>
<protein>
    <submittedName>
        <fullName evidence="9">XPO6 protein</fullName>
    </submittedName>
</protein>
<comment type="similarity">
    <text evidence="3">Belongs to the exportin family.</text>
</comment>
<reference evidence="9" key="1">
    <citation type="journal article" date="2021" name="Cell">
        <title>Tracing the genetic footprints of vertebrate landing in non-teleost ray-finned fishes.</title>
        <authorList>
            <person name="Bi X."/>
            <person name="Wang K."/>
            <person name="Yang L."/>
            <person name="Pan H."/>
            <person name="Jiang H."/>
            <person name="Wei Q."/>
            <person name="Fang M."/>
            <person name="Yu H."/>
            <person name="Zhu C."/>
            <person name="Cai Y."/>
            <person name="He Y."/>
            <person name="Gan X."/>
            <person name="Zeng H."/>
            <person name="Yu D."/>
            <person name="Zhu Y."/>
            <person name="Jiang H."/>
            <person name="Qiu Q."/>
            <person name="Yang H."/>
            <person name="Zhang Y.E."/>
            <person name="Wang W."/>
            <person name="Zhu M."/>
            <person name="He S."/>
            <person name="Zhang G."/>
        </authorList>
    </citation>
    <scope>NUCLEOTIDE SEQUENCE</scope>
    <source>
        <strain evidence="9">Allg_001</strain>
    </source>
</reference>
<evidence type="ECO:0000256" key="6">
    <source>
        <dbReference type="ARBA" id="ARBA00022927"/>
    </source>
</evidence>
<dbReference type="GO" id="GO:0005634">
    <property type="term" value="C:nucleus"/>
    <property type="evidence" value="ECO:0007669"/>
    <property type="project" value="UniProtKB-SubCell"/>
</dbReference>
<evidence type="ECO:0000256" key="7">
    <source>
        <dbReference type="ARBA" id="ARBA00023242"/>
    </source>
</evidence>
<dbReference type="GO" id="GO:0006611">
    <property type="term" value="P:protein export from nucleus"/>
    <property type="evidence" value="ECO:0007669"/>
    <property type="project" value="InterPro"/>
</dbReference>